<keyword evidence="2" id="KW-0169">Cobalamin biosynthesis</keyword>
<evidence type="ECO:0000313" key="4">
    <source>
        <dbReference type="EMBL" id="GGM02152.1"/>
    </source>
</evidence>
<dbReference type="Pfam" id="PF02571">
    <property type="entry name" value="CbiJ"/>
    <property type="match status" value="1"/>
</dbReference>
<comment type="pathway">
    <text evidence="1">Cofactor biosynthesis; adenosylcobalamin biosynthesis.</text>
</comment>
<dbReference type="NCBIfam" id="NF005969">
    <property type="entry name" value="PRK08057.1-3"/>
    <property type="match status" value="1"/>
</dbReference>
<dbReference type="PANTHER" id="PTHR36925:SF1">
    <property type="entry name" value="COBALT-PRECORRIN-6A REDUCTASE"/>
    <property type="match status" value="1"/>
</dbReference>
<protein>
    <submittedName>
        <fullName evidence="4">Cobalt-precorrin-6A reductase</fullName>
    </submittedName>
</protein>
<proteinExistence type="predicted"/>
<dbReference type="PANTHER" id="PTHR36925">
    <property type="entry name" value="COBALT-PRECORRIN-6A REDUCTASE"/>
    <property type="match status" value="1"/>
</dbReference>
<evidence type="ECO:0000256" key="3">
    <source>
        <dbReference type="ARBA" id="ARBA00023002"/>
    </source>
</evidence>
<reference evidence="5" key="1">
    <citation type="journal article" date="2019" name="Int. J. Syst. Evol. Microbiol.">
        <title>The Global Catalogue of Microorganisms (GCM) 10K type strain sequencing project: providing services to taxonomists for standard genome sequencing and annotation.</title>
        <authorList>
            <consortium name="The Broad Institute Genomics Platform"/>
            <consortium name="The Broad Institute Genome Sequencing Center for Infectious Disease"/>
            <person name="Wu L."/>
            <person name="Ma J."/>
        </authorList>
    </citation>
    <scope>NUCLEOTIDE SEQUENCE [LARGE SCALE GENOMIC DNA]</scope>
    <source>
        <strain evidence="5">JCM 13501</strain>
    </source>
</reference>
<dbReference type="PROSITE" id="PS51014">
    <property type="entry name" value="COBK_CBIJ"/>
    <property type="match status" value="1"/>
</dbReference>
<keyword evidence="5" id="KW-1185">Reference proteome</keyword>
<organism evidence="4 5">
    <name type="scientific">Pseudomonas asuensis</name>
    <dbReference type="NCBI Taxonomy" id="1825787"/>
    <lineage>
        <taxon>Bacteria</taxon>
        <taxon>Pseudomonadati</taxon>
        <taxon>Pseudomonadota</taxon>
        <taxon>Gammaproteobacteria</taxon>
        <taxon>Pseudomonadales</taxon>
        <taxon>Pseudomonadaceae</taxon>
        <taxon>Pseudomonas</taxon>
    </lineage>
</organism>
<evidence type="ECO:0000313" key="5">
    <source>
        <dbReference type="Proteomes" id="UP000616499"/>
    </source>
</evidence>
<accession>A0ABQ2GMC5</accession>
<sequence length="239" mass="27110">MNRILLLGGTTEALRLAYQLPANAIYSLAGLGQVPDDLPCHCHVGGFGGIDGLKHFLGEQQVDLLLDLTHPYAEQISRHAHEAARQMGIPYWVLRRPLWHPSADDDWHDWREWPDMMAQLASFTRVLMALGREPLNHLDEIPRHQHWWVRCLGSEQMHPNVSLLSARGPFRLEDEYTLLKEQKIEVIVCKNSGSAATEAKLIAARELNIPVLMRTRPALPQADRIFTSVDTLVKALDLR</sequence>
<dbReference type="RefSeq" id="WP_188865178.1">
    <property type="nucleotide sequence ID" value="NZ_BMNW01000002.1"/>
</dbReference>
<dbReference type="EMBL" id="BMNW01000002">
    <property type="protein sequence ID" value="GGM02152.1"/>
    <property type="molecule type" value="Genomic_DNA"/>
</dbReference>
<name>A0ABQ2GMC5_9PSED</name>
<evidence type="ECO:0000256" key="1">
    <source>
        <dbReference type="ARBA" id="ARBA00004953"/>
    </source>
</evidence>
<comment type="caution">
    <text evidence="4">The sequence shown here is derived from an EMBL/GenBank/DDBJ whole genome shotgun (WGS) entry which is preliminary data.</text>
</comment>
<evidence type="ECO:0000256" key="2">
    <source>
        <dbReference type="ARBA" id="ARBA00022573"/>
    </source>
</evidence>
<dbReference type="Proteomes" id="UP000616499">
    <property type="component" value="Unassembled WGS sequence"/>
</dbReference>
<dbReference type="InterPro" id="IPR003723">
    <property type="entry name" value="Precorrin-6x_reduct"/>
</dbReference>
<gene>
    <name evidence="4" type="primary">cobK</name>
    <name evidence="4" type="ORF">GCM10009425_11810</name>
</gene>
<keyword evidence="3" id="KW-0560">Oxidoreductase</keyword>